<dbReference type="PANTHER" id="PTHR44329">
    <property type="entry name" value="SERINE/THREONINE-PROTEIN KINASE TNNI3K-RELATED"/>
    <property type="match status" value="1"/>
</dbReference>
<dbReference type="InterPro" id="IPR000719">
    <property type="entry name" value="Prot_kinase_dom"/>
</dbReference>
<dbReference type="InterPro" id="IPR051681">
    <property type="entry name" value="Ser/Thr_Kinases-Pseudokinases"/>
</dbReference>
<sequence length="861" mass="96773">MLKVGGLNEFNQLCAHSNSEINSRNTVNAPFYSSFNVYSVNSFSVYKNHAVWITKDGIAHAIGDNTDCQISPLLPKCGFKEDMELSMTYDKTSLNFISAVCGSCYTLYMLLNPKTNQIMLAYSYSKKTIDSPLFLRINFRKPIGLFGGDVNSAAIDSRGAVIFVNISIFESPTATPQICVLPNNDKAVSVACCNKFIVVLSKSGRVYFSTISIIKNDSLSFSEITGFEGQVVDISGTREHCLAVTSNGRVYGYGFNNCGQLGMPQSTSKLDRFQQIASLRMYNIKAAYAGYVHSLFQTDDGMILACGKTNYASLLIAKSSLSDLISTPTKTVIEKGASYANAGMFLSAVFVGCQAPNNAPNKKVSDNFTLLTPSSSSTSVFSKTTCSITSLKKTPSFTPDKLHVTEKQDVKSDDEKESHQKEKDYLSQIDKLNRQILAKEAQIKDLQKSSDDKVAELNRQIQNQSNRTKDLQKSSSERIAELDNQVQIKTNQIKDLQKSLNDKDAELNKQIKLKTSRIEELEDCNNKQKKTIQELEEKMKSKNQSSSVSKETKSDNYFIGEDDEKYQIVLEEIGKGSTSISFKIIDTRWNQVICKKVIYLDKNEVSFKEMQNAMKEFEILYVMKHPCICQAIGINTSEMIKNEENNEEMTTVALFLEFIDYKLKDLMTKKYLNNTLKARIVLEIAHAMNYLHKLGHIHRDLNIDNIMLNAVFQVKIIDFGLAKINECLFDMETLNTISMTKGVGAYEFMSPEMVREEDYDNKTDVYSFGIILYFLFVGNLPKQSMAEKARSAPIKMPSPSDSISKFCIDLISECLSNNPEDRPSFEMIIEKLKNNSYNLASKVDNEIVSSRHKELDELIST</sequence>
<dbReference type="EMBL" id="JAPFFF010000013">
    <property type="protein sequence ID" value="KAK8871923.1"/>
    <property type="molecule type" value="Genomic_DNA"/>
</dbReference>
<dbReference type="Pfam" id="PF00069">
    <property type="entry name" value="Pkinase"/>
    <property type="match status" value="1"/>
</dbReference>
<evidence type="ECO:0000313" key="4">
    <source>
        <dbReference type="EMBL" id="KAK8871923.1"/>
    </source>
</evidence>
<dbReference type="InterPro" id="IPR000408">
    <property type="entry name" value="Reg_chr_condens"/>
</dbReference>
<feature type="region of interest" description="Disordered" evidence="2">
    <location>
        <begin position="397"/>
        <end position="423"/>
    </location>
</feature>
<protein>
    <recommendedName>
        <fullName evidence="3">Protein kinase domain-containing protein</fullName>
    </recommendedName>
</protein>
<name>A0ABR2J1Z9_9EUKA</name>
<dbReference type="InterPro" id="IPR011009">
    <property type="entry name" value="Kinase-like_dom_sf"/>
</dbReference>
<evidence type="ECO:0000256" key="2">
    <source>
        <dbReference type="SAM" id="MobiDB-lite"/>
    </source>
</evidence>
<keyword evidence="5" id="KW-1185">Reference proteome</keyword>
<reference evidence="4 5" key="1">
    <citation type="submission" date="2024-04" db="EMBL/GenBank/DDBJ databases">
        <title>Tritrichomonas musculus Genome.</title>
        <authorList>
            <person name="Alves-Ferreira E."/>
            <person name="Grigg M."/>
            <person name="Lorenzi H."/>
            <person name="Galac M."/>
        </authorList>
    </citation>
    <scope>NUCLEOTIDE SEQUENCE [LARGE SCALE GENOMIC DNA]</scope>
    <source>
        <strain evidence="4 5">EAF2021</strain>
    </source>
</reference>
<dbReference type="PROSITE" id="PS50012">
    <property type="entry name" value="RCC1_3"/>
    <property type="match status" value="1"/>
</dbReference>
<organism evidence="4 5">
    <name type="scientific">Tritrichomonas musculus</name>
    <dbReference type="NCBI Taxonomy" id="1915356"/>
    <lineage>
        <taxon>Eukaryota</taxon>
        <taxon>Metamonada</taxon>
        <taxon>Parabasalia</taxon>
        <taxon>Tritrichomonadida</taxon>
        <taxon>Tritrichomonadidae</taxon>
        <taxon>Tritrichomonas</taxon>
    </lineage>
</organism>
<dbReference type="SUPFAM" id="SSF50985">
    <property type="entry name" value="RCC1/BLIP-II"/>
    <property type="match status" value="1"/>
</dbReference>
<comment type="caution">
    <text evidence="4">The sequence shown here is derived from an EMBL/GenBank/DDBJ whole genome shotgun (WGS) entry which is preliminary data.</text>
</comment>
<gene>
    <name evidence="4" type="ORF">M9Y10_007669</name>
</gene>
<evidence type="ECO:0000256" key="1">
    <source>
        <dbReference type="PROSITE-ProRule" id="PRU00235"/>
    </source>
</evidence>
<dbReference type="InterPro" id="IPR009091">
    <property type="entry name" value="RCC1/BLIP-II"/>
</dbReference>
<dbReference type="Proteomes" id="UP001470230">
    <property type="component" value="Unassembled WGS sequence"/>
</dbReference>
<dbReference type="PROSITE" id="PS50011">
    <property type="entry name" value="PROTEIN_KINASE_DOM"/>
    <property type="match status" value="1"/>
</dbReference>
<accession>A0ABR2J1Z9</accession>
<proteinExistence type="predicted"/>
<feature type="repeat" description="RCC1" evidence="1">
    <location>
        <begin position="248"/>
        <end position="300"/>
    </location>
</feature>
<dbReference type="Pfam" id="PF13540">
    <property type="entry name" value="RCC1_2"/>
    <property type="match status" value="1"/>
</dbReference>
<evidence type="ECO:0000313" key="5">
    <source>
        <dbReference type="Proteomes" id="UP001470230"/>
    </source>
</evidence>
<feature type="domain" description="Protein kinase" evidence="3">
    <location>
        <begin position="567"/>
        <end position="838"/>
    </location>
</feature>
<dbReference type="Gene3D" id="2.130.10.30">
    <property type="entry name" value="Regulator of chromosome condensation 1/beta-lactamase-inhibitor protein II"/>
    <property type="match status" value="2"/>
</dbReference>
<dbReference type="SUPFAM" id="SSF56112">
    <property type="entry name" value="Protein kinase-like (PK-like)"/>
    <property type="match status" value="1"/>
</dbReference>
<dbReference type="Gene3D" id="1.10.510.10">
    <property type="entry name" value="Transferase(Phosphotransferase) domain 1"/>
    <property type="match status" value="1"/>
</dbReference>
<evidence type="ECO:0000259" key="3">
    <source>
        <dbReference type="PROSITE" id="PS50011"/>
    </source>
</evidence>
<feature type="compositionally biased region" description="Basic and acidic residues" evidence="2">
    <location>
        <begin position="400"/>
        <end position="423"/>
    </location>
</feature>